<dbReference type="EMBL" id="ACIO01000759">
    <property type="protein sequence ID" value="EFC95393.1"/>
    <property type="molecule type" value="Genomic_DNA"/>
</dbReference>
<feature type="non-terminal residue" evidence="1">
    <location>
        <position position="1"/>
    </location>
</feature>
<evidence type="ECO:0000313" key="2">
    <source>
        <dbReference type="Proteomes" id="UP000004968"/>
    </source>
</evidence>
<evidence type="ECO:0000313" key="1">
    <source>
        <dbReference type="EMBL" id="EFC95393.1"/>
    </source>
</evidence>
<gene>
    <name evidence="1" type="ORF">CLOSTHATH_06408</name>
</gene>
<organism evidence="1 2">
    <name type="scientific">Hungatella hathewayi DSM 13479</name>
    <dbReference type="NCBI Taxonomy" id="566550"/>
    <lineage>
        <taxon>Bacteria</taxon>
        <taxon>Bacillati</taxon>
        <taxon>Bacillota</taxon>
        <taxon>Clostridia</taxon>
        <taxon>Lachnospirales</taxon>
        <taxon>Lachnospiraceae</taxon>
        <taxon>Hungatella</taxon>
    </lineage>
</organism>
<protein>
    <submittedName>
        <fullName evidence="1">Uncharacterized protein</fullName>
    </submittedName>
</protein>
<proteinExistence type="predicted"/>
<accession>D3AS02</accession>
<sequence>LGGKEFFYSTRAENSTSKALAIPCRFSYQYSEQKIDLRNGNKYELEIYSKKL</sequence>
<reference evidence="1 2" key="1">
    <citation type="submission" date="2010-01" db="EMBL/GenBank/DDBJ databases">
        <authorList>
            <person name="Weinstock G."/>
            <person name="Sodergren E."/>
            <person name="Clifton S."/>
            <person name="Fulton L."/>
            <person name="Fulton B."/>
            <person name="Courtney L."/>
            <person name="Fronick C."/>
            <person name="Harrison M."/>
            <person name="Strong C."/>
            <person name="Farmer C."/>
            <person name="Delahaunty K."/>
            <person name="Markovic C."/>
            <person name="Hall O."/>
            <person name="Minx P."/>
            <person name="Tomlinson C."/>
            <person name="Mitreva M."/>
            <person name="Nelson J."/>
            <person name="Hou S."/>
            <person name="Wollam A."/>
            <person name="Pepin K.H."/>
            <person name="Johnson M."/>
            <person name="Bhonagiri V."/>
            <person name="Nash W.E."/>
            <person name="Warren W."/>
            <person name="Chinwalla A."/>
            <person name="Mardis E.R."/>
            <person name="Wilson R.K."/>
        </authorList>
    </citation>
    <scope>NUCLEOTIDE SEQUENCE [LARGE SCALE GENOMIC DNA]</scope>
    <source>
        <strain evidence="1 2">DSM 13479</strain>
    </source>
</reference>
<dbReference type="Proteomes" id="UP000004968">
    <property type="component" value="Unassembled WGS sequence"/>
</dbReference>
<comment type="caution">
    <text evidence="1">The sequence shown here is derived from an EMBL/GenBank/DDBJ whole genome shotgun (WGS) entry which is preliminary data.</text>
</comment>
<dbReference type="AlphaFoldDB" id="D3AS02"/>
<name>D3AS02_9FIRM</name>
<dbReference type="HOGENOM" id="CLU_3073270_0_0_9"/>